<accession>A0A7S1RNA2</accession>
<dbReference type="AlphaFoldDB" id="A0A7S1RNA2"/>
<gene>
    <name evidence="2" type="ORF">ACAT0790_LOCUS47595</name>
</gene>
<protein>
    <submittedName>
        <fullName evidence="2">Uncharacterized protein</fullName>
    </submittedName>
</protein>
<feature type="compositionally biased region" description="Low complexity" evidence="1">
    <location>
        <begin position="259"/>
        <end position="269"/>
    </location>
</feature>
<evidence type="ECO:0000313" key="2">
    <source>
        <dbReference type="EMBL" id="CAD9170826.1"/>
    </source>
</evidence>
<evidence type="ECO:0000256" key="1">
    <source>
        <dbReference type="SAM" id="MobiDB-lite"/>
    </source>
</evidence>
<dbReference type="EMBL" id="HBGE01079646">
    <property type="protein sequence ID" value="CAD9170826.1"/>
    <property type="molecule type" value="Transcribed_RNA"/>
</dbReference>
<feature type="compositionally biased region" description="Acidic residues" evidence="1">
    <location>
        <begin position="294"/>
        <end position="313"/>
    </location>
</feature>
<sequence>MDSSSDSDDGHLPAVLNRPKVANYLVSERVTVDTRDHEDHTFCGVMFDVSCKETLPAAFLEISGVAVRGDLGPMTVWATPRTFRGKSEDETQWRRIYSRKHPRSPDRLVSLDFPEPLRVGRGESVGLYVHSGLRGDTGLVYDEQRSRYTHDDDLLRIHPGLAHISNRPFGRTGLWGHPWRSQREFVGRLAVGVGWQLWNPETHRLFPPAFRRAVACLFLCASRPSSPLSCLSDVVLMYILNLCRWDWFGGLECAGAPSAAGPGTTRAGAQEGDSDPDVPRRGRMFGFWRWGPPTDEEDTDEEGASGSDDEDAY</sequence>
<proteinExistence type="predicted"/>
<name>A0A7S1RNA2_ALECA</name>
<organism evidence="2">
    <name type="scientific">Alexandrium catenella</name>
    <name type="common">Red tide dinoflagellate</name>
    <name type="synonym">Gonyaulax catenella</name>
    <dbReference type="NCBI Taxonomy" id="2925"/>
    <lineage>
        <taxon>Eukaryota</taxon>
        <taxon>Sar</taxon>
        <taxon>Alveolata</taxon>
        <taxon>Dinophyceae</taxon>
        <taxon>Gonyaulacales</taxon>
        <taxon>Pyrocystaceae</taxon>
        <taxon>Alexandrium</taxon>
    </lineage>
</organism>
<reference evidence="2" key="1">
    <citation type="submission" date="2021-01" db="EMBL/GenBank/DDBJ databases">
        <authorList>
            <person name="Corre E."/>
            <person name="Pelletier E."/>
            <person name="Niang G."/>
            <person name="Scheremetjew M."/>
            <person name="Finn R."/>
            <person name="Kale V."/>
            <person name="Holt S."/>
            <person name="Cochrane G."/>
            <person name="Meng A."/>
            <person name="Brown T."/>
            <person name="Cohen L."/>
        </authorList>
    </citation>
    <scope>NUCLEOTIDE SEQUENCE</scope>
    <source>
        <strain evidence="2">OF101</strain>
    </source>
</reference>
<feature type="region of interest" description="Disordered" evidence="1">
    <location>
        <begin position="259"/>
        <end position="313"/>
    </location>
</feature>